<evidence type="ECO:0000313" key="6">
    <source>
        <dbReference type="Proteomes" id="UP000281955"/>
    </source>
</evidence>
<dbReference type="AlphaFoldDB" id="A0A420XK13"/>
<dbReference type="SUPFAM" id="SSF64288">
    <property type="entry name" value="Chorismate lyase-like"/>
    <property type="match status" value="1"/>
</dbReference>
<proteinExistence type="predicted"/>
<dbReference type="InterPro" id="IPR036388">
    <property type="entry name" value="WH-like_DNA-bd_sf"/>
</dbReference>
<dbReference type="OrthoDB" id="8584262at2"/>
<dbReference type="PANTHER" id="PTHR44846:SF1">
    <property type="entry name" value="MANNOSYL-D-GLYCERATE TRANSPORT_METABOLISM SYSTEM REPRESSOR MNGR-RELATED"/>
    <property type="match status" value="1"/>
</dbReference>
<dbReference type="PANTHER" id="PTHR44846">
    <property type="entry name" value="MANNOSYL-D-GLYCERATE TRANSPORT/METABOLISM SYSTEM REPRESSOR MNGR-RELATED"/>
    <property type="match status" value="1"/>
</dbReference>
<keyword evidence="6" id="KW-1185">Reference proteome</keyword>
<sequence>MTGAAGVDTAPGAVRARLGSTAEQVRHRLLVLAAAPGQGPGSRLGGERGLAQQLSCSRSTLRQALASLEDEGVVRRVPGRRGGTYVAGPRVQRDLGLLRGVPAMLTEQGFAAATRVLAVRVVAASLRTGTELRLAPGAPVVEVLRLRSADEVPLSIEQAVLPAARFPDLPRRRLDGSLYELLAGAYGVRLGAADERITAVAAGPQEATTLGVAVGAPLLAITRTTVDADGSPFEHAHDLFRADRVELRVTSSGELTDAQRTTAYARC</sequence>
<dbReference type="InterPro" id="IPR011663">
    <property type="entry name" value="UTRA"/>
</dbReference>
<comment type="caution">
    <text evidence="5">The sequence shown here is derived from an EMBL/GenBank/DDBJ whole genome shotgun (WGS) entry which is preliminary data.</text>
</comment>
<dbReference type="PRINTS" id="PR00035">
    <property type="entry name" value="HTHGNTR"/>
</dbReference>
<dbReference type="GO" id="GO:0045892">
    <property type="term" value="P:negative regulation of DNA-templated transcription"/>
    <property type="evidence" value="ECO:0007669"/>
    <property type="project" value="TreeGrafter"/>
</dbReference>
<dbReference type="Pfam" id="PF00392">
    <property type="entry name" value="GntR"/>
    <property type="match status" value="1"/>
</dbReference>
<dbReference type="SMART" id="SM00866">
    <property type="entry name" value="UTRA"/>
    <property type="match status" value="1"/>
</dbReference>
<dbReference type="InterPro" id="IPR036390">
    <property type="entry name" value="WH_DNA-bd_sf"/>
</dbReference>
<dbReference type="Pfam" id="PF07702">
    <property type="entry name" value="UTRA"/>
    <property type="match status" value="1"/>
</dbReference>
<evidence type="ECO:0000256" key="3">
    <source>
        <dbReference type="ARBA" id="ARBA00023163"/>
    </source>
</evidence>
<evidence type="ECO:0000256" key="2">
    <source>
        <dbReference type="ARBA" id="ARBA00023125"/>
    </source>
</evidence>
<evidence type="ECO:0000259" key="4">
    <source>
        <dbReference type="PROSITE" id="PS50949"/>
    </source>
</evidence>
<keyword evidence="3" id="KW-0804">Transcription</keyword>
<dbReference type="RefSeq" id="WP_121195104.1">
    <property type="nucleotide sequence ID" value="NZ_RBWV01000017.1"/>
</dbReference>
<feature type="domain" description="HTH gntR-type" evidence="4">
    <location>
        <begin position="19"/>
        <end position="89"/>
    </location>
</feature>
<dbReference type="GO" id="GO:0003700">
    <property type="term" value="F:DNA-binding transcription factor activity"/>
    <property type="evidence" value="ECO:0007669"/>
    <property type="project" value="InterPro"/>
</dbReference>
<dbReference type="EMBL" id="RBWV01000017">
    <property type="protein sequence ID" value="RKS67960.1"/>
    <property type="molecule type" value="Genomic_DNA"/>
</dbReference>
<dbReference type="InterPro" id="IPR000524">
    <property type="entry name" value="Tscrpt_reg_HTH_GntR"/>
</dbReference>
<gene>
    <name evidence="5" type="ORF">CLV35_3867</name>
</gene>
<dbReference type="Gene3D" id="3.40.1410.10">
    <property type="entry name" value="Chorismate lyase-like"/>
    <property type="match status" value="1"/>
</dbReference>
<dbReference type="PROSITE" id="PS50949">
    <property type="entry name" value="HTH_GNTR"/>
    <property type="match status" value="1"/>
</dbReference>
<dbReference type="Gene3D" id="1.10.10.10">
    <property type="entry name" value="Winged helix-like DNA-binding domain superfamily/Winged helix DNA-binding domain"/>
    <property type="match status" value="1"/>
</dbReference>
<dbReference type="SUPFAM" id="SSF46785">
    <property type="entry name" value="Winged helix' DNA-binding domain"/>
    <property type="match status" value="1"/>
</dbReference>
<dbReference type="InterPro" id="IPR050679">
    <property type="entry name" value="Bact_HTH_transcr_reg"/>
</dbReference>
<accession>A0A420XK13</accession>
<organism evidence="5 6">
    <name type="scientific">Motilibacter peucedani</name>
    <dbReference type="NCBI Taxonomy" id="598650"/>
    <lineage>
        <taxon>Bacteria</taxon>
        <taxon>Bacillati</taxon>
        <taxon>Actinomycetota</taxon>
        <taxon>Actinomycetes</taxon>
        <taxon>Motilibacterales</taxon>
        <taxon>Motilibacteraceae</taxon>
        <taxon>Motilibacter</taxon>
    </lineage>
</organism>
<evidence type="ECO:0000313" key="5">
    <source>
        <dbReference type="EMBL" id="RKS67960.1"/>
    </source>
</evidence>
<dbReference type="GO" id="GO:0003677">
    <property type="term" value="F:DNA binding"/>
    <property type="evidence" value="ECO:0007669"/>
    <property type="project" value="UniProtKB-KW"/>
</dbReference>
<dbReference type="Proteomes" id="UP000281955">
    <property type="component" value="Unassembled WGS sequence"/>
</dbReference>
<reference evidence="5 6" key="1">
    <citation type="submission" date="2018-10" db="EMBL/GenBank/DDBJ databases">
        <title>Genomic Encyclopedia of Archaeal and Bacterial Type Strains, Phase II (KMG-II): from individual species to whole genera.</title>
        <authorList>
            <person name="Goeker M."/>
        </authorList>
    </citation>
    <scope>NUCLEOTIDE SEQUENCE [LARGE SCALE GENOMIC DNA]</scope>
    <source>
        <strain evidence="5 6">RP-AC37</strain>
    </source>
</reference>
<protein>
    <submittedName>
        <fullName evidence="5">GntR family transcriptional regulator</fullName>
    </submittedName>
</protein>
<dbReference type="InParanoid" id="A0A420XK13"/>
<dbReference type="InterPro" id="IPR028978">
    <property type="entry name" value="Chorismate_lyase_/UTRA_dom_sf"/>
</dbReference>
<name>A0A420XK13_9ACTN</name>
<dbReference type="SMART" id="SM00345">
    <property type="entry name" value="HTH_GNTR"/>
    <property type="match status" value="1"/>
</dbReference>
<keyword evidence="2" id="KW-0238">DNA-binding</keyword>
<evidence type="ECO:0000256" key="1">
    <source>
        <dbReference type="ARBA" id="ARBA00023015"/>
    </source>
</evidence>
<keyword evidence="1" id="KW-0805">Transcription regulation</keyword>